<dbReference type="OrthoDB" id="9767361at2"/>
<dbReference type="PANTHER" id="PTHR43427:SF12">
    <property type="entry name" value="CHLORIDE TRANSPORTER"/>
    <property type="match status" value="1"/>
</dbReference>
<keyword evidence="4 5" id="KW-0472">Membrane</keyword>
<accession>A0A4Q1RGZ0</accession>
<dbReference type="GO" id="GO:0016020">
    <property type="term" value="C:membrane"/>
    <property type="evidence" value="ECO:0007669"/>
    <property type="project" value="UniProtKB-SubCell"/>
</dbReference>
<dbReference type="AlphaFoldDB" id="A0A4Q1RGZ0"/>
<organism evidence="6 7">
    <name type="scientific">Blautia faecicola</name>
    <dbReference type="NCBI Taxonomy" id="2509240"/>
    <lineage>
        <taxon>Bacteria</taxon>
        <taxon>Bacillati</taxon>
        <taxon>Bacillota</taxon>
        <taxon>Clostridia</taxon>
        <taxon>Lachnospirales</taxon>
        <taxon>Lachnospiraceae</taxon>
        <taxon>Blautia</taxon>
    </lineage>
</organism>
<gene>
    <name evidence="6" type="ORF">ETP43_06555</name>
</gene>
<protein>
    <submittedName>
        <fullName evidence="6">Voltage-gated chloride channel protein</fullName>
    </submittedName>
</protein>
<comment type="subcellular location">
    <subcellularLocation>
        <location evidence="1">Membrane</location>
        <topology evidence="1">Multi-pass membrane protein</topology>
    </subcellularLocation>
</comment>
<dbReference type="RefSeq" id="WP_129257459.1">
    <property type="nucleotide sequence ID" value="NZ_SDKC01000001.1"/>
</dbReference>
<keyword evidence="2 5" id="KW-0812">Transmembrane</keyword>
<dbReference type="InterPro" id="IPR050368">
    <property type="entry name" value="ClC-type_chloride_channel"/>
</dbReference>
<evidence type="ECO:0000256" key="3">
    <source>
        <dbReference type="ARBA" id="ARBA00022989"/>
    </source>
</evidence>
<evidence type="ECO:0000256" key="2">
    <source>
        <dbReference type="ARBA" id="ARBA00022692"/>
    </source>
</evidence>
<comment type="caution">
    <text evidence="6">The sequence shown here is derived from an EMBL/GenBank/DDBJ whole genome shotgun (WGS) entry which is preliminary data.</text>
</comment>
<feature type="transmembrane region" description="Helical" evidence="5">
    <location>
        <begin position="54"/>
        <end position="73"/>
    </location>
</feature>
<feature type="transmembrane region" description="Helical" evidence="5">
    <location>
        <begin position="225"/>
        <end position="246"/>
    </location>
</feature>
<dbReference type="PANTHER" id="PTHR43427">
    <property type="entry name" value="CHLORIDE CHANNEL PROTEIN CLC-E"/>
    <property type="match status" value="1"/>
</dbReference>
<feature type="transmembrane region" description="Helical" evidence="5">
    <location>
        <begin position="186"/>
        <end position="204"/>
    </location>
</feature>
<evidence type="ECO:0000256" key="1">
    <source>
        <dbReference type="ARBA" id="ARBA00004141"/>
    </source>
</evidence>
<evidence type="ECO:0000313" key="7">
    <source>
        <dbReference type="Proteomes" id="UP000290106"/>
    </source>
</evidence>
<keyword evidence="3 5" id="KW-1133">Transmembrane helix</keyword>
<name>A0A4Q1RGZ0_9FIRM</name>
<proteinExistence type="predicted"/>
<feature type="transmembrane region" description="Helical" evidence="5">
    <location>
        <begin position="305"/>
        <end position="323"/>
    </location>
</feature>
<dbReference type="Proteomes" id="UP000290106">
    <property type="component" value="Unassembled WGS sequence"/>
</dbReference>
<dbReference type="SUPFAM" id="SSF81340">
    <property type="entry name" value="Clc chloride channel"/>
    <property type="match status" value="1"/>
</dbReference>
<dbReference type="InterPro" id="IPR014743">
    <property type="entry name" value="Cl-channel_core"/>
</dbReference>
<feature type="transmembrane region" description="Helical" evidence="5">
    <location>
        <begin position="149"/>
        <end position="174"/>
    </location>
</feature>
<evidence type="ECO:0000256" key="5">
    <source>
        <dbReference type="SAM" id="Phobius"/>
    </source>
</evidence>
<dbReference type="PRINTS" id="PR00762">
    <property type="entry name" value="CLCHANNEL"/>
</dbReference>
<dbReference type="Pfam" id="PF00654">
    <property type="entry name" value="Voltage_CLC"/>
    <property type="match status" value="1"/>
</dbReference>
<reference evidence="6 7" key="1">
    <citation type="submission" date="2019-01" db="EMBL/GenBank/DDBJ databases">
        <title>Blautia sp. nov. KGMB01111 isolated human feces.</title>
        <authorList>
            <person name="Park J.-E."/>
            <person name="Kim J.-S."/>
            <person name="Park S.-H."/>
        </authorList>
    </citation>
    <scope>NUCLEOTIDE SEQUENCE [LARGE SCALE GENOMIC DNA]</scope>
    <source>
        <strain evidence="6 7">KGMB01111</strain>
    </source>
</reference>
<feature type="transmembrane region" description="Helical" evidence="5">
    <location>
        <begin position="335"/>
        <end position="358"/>
    </location>
</feature>
<dbReference type="GO" id="GO:0015108">
    <property type="term" value="F:chloride transmembrane transporter activity"/>
    <property type="evidence" value="ECO:0007669"/>
    <property type="project" value="InterPro"/>
</dbReference>
<dbReference type="InterPro" id="IPR001807">
    <property type="entry name" value="ClC"/>
</dbReference>
<feature type="transmembrane region" description="Helical" evidence="5">
    <location>
        <begin position="261"/>
        <end position="284"/>
    </location>
</feature>
<keyword evidence="7" id="KW-1185">Reference proteome</keyword>
<dbReference type="EMBL" id="SDKC01000001">
    <property type="protein sequence ID" value="RXS74914.1"/>
    <property type="molecule type" value="Genomic_DNA"/>
</dbReference>
<feature type="transmembrane region" description="Helical" evidence="5">
    <location>
        <begin position="21"/>
        <end position="42"/>
    </location>
</feature>
<dbReference type="Gene3D" id="1.10.3080.10">
    <property type="entry name" value="Clc chloride channel"/>
    <property type="match status" value="1"/>
</dbReference>
<sequence length="415" mass="44337">MKQKKTGISAEKQEQWILQGKYVILAVLVGICVGIVDTIFGRGLLAISDFRGQYYRYLLPILPVAGLAIAWMYQRFSSLSLKGMTLVFEVGQKKREEIPLALVPLVMIGTWITHLFGGSAGREGVAVQIGATLSHETGRRLHIKETKPVMLITGMAAGFGGLFQTPLAAVFFAMEVGVSGYVEYDALLPALIASYTASMTSHLLGLEKFAVDVQEIWQIGNIKNVVILVILGLAFGLTGRCFSVLLQKTKKLAGDKISNPLVRIGCLAIPLAIVLMVLHSARYSGLGTNLITASFTGDTIYRYDWILKLLLTIATLAIGFQGGEVTPLFSIGASLGVALGSAFGISPVICASLGYAAVFGSATNTVIAPILIGLEVFGSQNAIPLVVVCLLAYMVNGNHSIYGAQVKALCSFEEK</sequence>
<evidence type="ECO:0000256" key="4">
    <source>
        <dbReference type="ARBA" id="ARBA00023136"/>
    </source>
</evidence>
<feature type="transmembrane region" description="Helical" evidence="5">
    <location>
        <begin position="370"/>
        <end position="395"/>
    </location>
</feature>
<evidence type="ECO:0000313" key="6">
    <source>
        <dbReference type="EMBL" id="RXS74914.1"/>
    </source>
</evidence>